<dbReference type="PANTHER" id="PTHR10015">
    <property type="entry name" value="HEAT SHOCK TRANSCRIPTION FACTOR"/>
    <property type="match status" value="1"/>
</dbReference>
<dbReference type="AlphaFoldDB" id="A0A3Q2D0C4"/>
<keyword evidence="4" id="KW-0539">Nucleus</keyword>
<evidence type="ECO:0000256" key="5">
    <source>
        <dbReference type="RuleBase" id="RU004020"/>
    </source>
</evidence>
<evidence type="ECO:0000313" key="9">
    <source>
        <dbReference type="Proteomes" id="UP000265020"/>
    </source>
</evidence>
<dbReference type="GO" id="GO:0003700">
    <property type="term" value="F:DNA-binding transcription factor activity"/>
    <property type="evidence" value="ECO:0007669"/>
    <property type="project" value="InterPro"/>
</dbReference>
<evidence type="ECO:0000256" key="1">
    <source>
        <dbReference type="ARBA" id="ARBA00004123"/>
    </source>
</evidence>
<feature type="domain" description="HSF-type DNA-binding" evidence="7">
    <location>
        <begin position="14"/>
        <end position="122"/>
    </location>
</feature>
<keyword evidence="3" id="KW-0238">DNA-binding</keyword>
<feature type="region of interest" description="Disordered" evidence="6">
    <location>
        <begin position="133"/>
        <end position="153"/>
    </location>
</feature>
<evidence type="ECO:0000256" key="2">
    <source>
        <dbReference type="ARBA" id="ARBA00006403"/>
    </source>
</evidence>
<dbReference type="InterPro" id="IPR036390">
    <property type="entry name" value="WH_DNA-bd_sf"/>
</dbReference>
<evidence type="ECO:0000256" key="6">
    <source>
        <dbReference type="SAM" id="MobiDB-lite"/>
    </source>
</evidence>
<keyword evidence="9" id="KW-1185">Reference proteome</keyword>
<reference evidence="8" key="1">
    <citation type="submission" date="2025-08" db="UniProtKB">
        <authorList>
            <consortium name="Ensembl"/>
        </authorList>
    </citation>
    <scope>IDENTIFICATION</scope>
</reference>
<dbReference type="Ensembl" id="ENSCVAT00000030085.1">
    <property type="protein sequence ID" value="ENSCVAP00000011836.1"/>
    <property type="gene ID" value="ENSCVAG00000014169.1"/>
</dbReference>
<reference evidence="8" key="2">
    <citation type="submission" date="2025-09" db="UniProtKB">
        <authorList>
            <consortium name="Ensembl"/>
        </authorList>
    </citation>
    <scope>IDENTIFICATION</scope>
</reference>
<feature type="compositionally biased region" description="Polar residues" evidence="6">
    <location>
        <begin position="134"/>
        <end position="148"/>
    </location>
</feature>
<organism evidence="8 9">
    <name type="scientific">Cyprinodon variegatus</name>
    <name type="common">Sheepshead minnow</name>
    <dbReference type="NCBI Taxonomy" id="28743"/>
    <lineage>
        <taxon>Eukaryota</taxon>
        <taxon>Metazoa</taxon>
        <taxon>Chordata</taxon>
        <taxon>Craniata</taxon>
        <taxon>Vertebrata</taxon>
        <taxon>Euteleostomi</taxon>
        <taxon>Actinopterygii</taxon>
        <taxon>Neopterygii</taxon>
        <taxon>Teleostei</taxon>
        <taxon>Neoteleostei</taxon>
        <taxon>Acanthomorphata</taxon>
        <taxon>Ovalentaria</taxon>
        <taxon>Atherinomorphae</taxon>
        <taxon>Cyprinodontiformes</taxon>
        <taxon>Cyprinodontidae</taxon>
        <taxon>Cyprinodon</taxon>
    </lineage>
</organism>
<evidence type="ECO:0000259" key="7">
    <source>
        <dbReference type="SMART" id="SM00415"/>
    </source>
</evidence>
<dbReference type="OMA" id="SSCHAFK"/>
<dbReference type="GO" id="GO:0005634">
    <property type="term" value="C:nucleus"/>
    <property type="evidence" value="ECO:0007669"/>
    <property type="project" value="UniProtKB-SubCell"/>
</dbReference>
<dbReference type="InterPro" id="IPR036388">
    <property type="entry name" value="WH-like_DNA-bd_sf"/>
</dbReference>
<evidence type="ECO:0000256" key="3">
    <source>
        <dbReference type="ARBA" id="ARBA00023125"/>
    </source>
</evidence>
<dbReference type="Pfam" id="PF00447">
    <property type="entry name" value="HSF_DNA-bind"/>
    <property type="match status" value="1"/>
</dbReference>
<comment type="similarity">
    <text evidence="2 5">Belongs to the HSF family.</text>
</comment>
<evidence type="ECO:0000313" key="8">
    <source>
        <dbReference type="Ensembl" id="ENSCVAP00000011836.1"/>
    </source>
</evidence>
<dbReference type="Proteomes" id="UP000265020">
    <property type="component" value="Unassembled WGS sequence"/>
</dbReference>
<dbReference type="Gene3D" id="1.10.10.10">
    <property type="entry name" value="Winged helix-like DNA-binding domain superfamily/Winged helix DNA-binding domain"/>
    <property type="match status" value="1"/>
</dbReference>
<dbReference type="SUPFAM" id="SSF46785">
    <property type="entry name" value="Winged helix' DNA-binding domain"/>
    <property type="match status" value="1"/>
</dbReference>
<protein>
    <recommendedName>
        <fullName evidence="7">HSF-type DNA-binding domain-containing protein</fullName>
    </recommendedName>
</protein>
<sequence length="166" mass="18562">ESITDTPGGGGDLSAPIFPAKLWRMVNNPEDGAIRWDICGKVIIIDQQLLETRILSPSSITADSFKTTNFTSFVRQLNLYGFKKHQPRVDQVKAGEARSYHYYSNPNFVRSSPQLLRNLVRLTVGNKAKLSAGQRLTSRLPNPQSGFSGENKDLVLTESKRSHLFQ</sequence>
<dbReference type="GO" id="GO:0043565">
    <property type="term" value="F:sequence-specific DNA binding"/>
    <property type="evidence" value="ECO:0007669"/>
    <property type="project" value="InterPro"/>
</dbReference>
<dbReference type="InterPro" id="IPR000232">
    <property type="entry name" value="HSF_DNA-bd"/>
</dbReference>
<name>A0A3Q2D0C4_CYPVA</name>
<dbReference type="STRING" id="28743.ENSCVAP00000011836"/>
<dbReference type="GeneTree" id="ENSGT00510000048674"/>
<proteinExistence type="inferred from homology"/>
<evidence type="ECO:0000256" key="4">
    <source>
        <dbReference type="ARBA" id="ARBA00023242"/>
    </source>
</evidence>
<dbReference type="SMART" id="SM00415">
    <property type="entry name" value="HSF"/>
    <property type="match status" value="1"/>
</dbReference>
<comment type="subcellular location">
    <subcellularLocation>
        <location evidence="1">Nucleus</location>
    </subcellularLocation>
</comment>
<dbReference type="PANTHER" id="PTHR10015:SF278">
    <property type="entry name" value="HEAT SHOCK FACTOR PROTEIN 5"/>
    <property type="match status" value="1"/>
</dbReference>
<accession>A0A3Q2D0C4</accession>